<dbReference type="GO" id="GO:0004514">
    <property type="term" value="F:nicotinate-nucleotide diphosphorylase (carboxylating) activity"/>
    <property type="evidence" value="ECO:0007669"/>
    <property type="project" value="UniProtKB-EC"/>
</dbReference>
<evidence type="ECO:0000256" key="7">
    <source>
        <dbReference type="ARBA" id="ARBA00022642"/>
    </source>
</evidence>
<sequence length="150" mass="16074">MVGGVSTHRHDLSQMVMLKDNHIWSAGSVCLAVGKARKVAGFSIKIEVECRSIAEAKEAAEAGAEIVMLDNFEPAALAVAAKSLKRDFPHLTIEASGGIRRETLAQFCLPEVDVVSLSTTTQGYSTVNFSLKLCVEGHDPHNPKVTLSNV</sequence>
<organism evidence="13 14">
    <name type="scientific">Geodia barretti</name>
    <name type="common">Barrett's horny sponge</name>
    <dbReference type="NCBI Taxonomy" id="519541"/>
    <lineage>
        <taxon>Eukaryota</taxon>
        <taxon>Metazoa</taxon>
        <taxon>Porifera</taxon>
        <taxon>Demospongiae</taxon>
        <taxon>Heteroscleromorpha</taxon>
        <taxon>Tetractinellida</taxon>
        <taxon>Astrophorina</taxon>
        <taxon>Geodiidae</taxon>
        <taxon>Geodia</taxon>
    </lineage>
</organism>
<dbReference type="InterPro" id="IPR027277">
    <property type="entry name" value="NadC/ModD"/>
</dbReference>
<comment type="subunit">
    <text evidence="4">Hexamer formed by 3 homodimers.</text>
</comment>
<dbReference type="AlphaFoldDB" id="A0AA35SI67"/>
<dbReference type="EC" id="2.4.2.19" evidence="5"/>
<evidence type="ECO:0000259" key="12">
    <source>
        <dbReference type="Pfam" id="PF01729"/>
    </source>
</evidence>
<comment type="function">
    <text evidence="1">Involved in the catabolism of quinolinic acid (QA).</text>
</comment>
<dbReference type="SUPFAM" id="SSF51690">
    <property type="entry name" value="Nicotinate/Quinolinate PRTase C-terminal domain-like"/>
    <property type="match status" value="1"/>
</dbReference>
<dbReference type="PANTHER" id="PTHR32179">
    <property type="entry name" value="NICOTINATE-NUCLEOTIDE PYROPHOSPHORYLASE [CARBOXYLATING]"/>
    <property type="match status" value="1"/>
</dbReference>
<dbReference type="EMBL" id="CASHTH010002416">
    <property type="protein sequence ID" value="CAI8029587.1"/>
    <property type="molecule type" value="Genomic_DNA"/>
</dbReference>
<evidence type="ECO:0000313" key="13">
    <source>
        <dbReference type="EMBL" id="CAI8029587.1"/>
    </source>
</evidence>
<comment type="pathway">
    <text evidence="2">Cofactor biosynthesis; NAD(+) biosynthesis; nicotinate D-ribonucleotide from quinolinate: step 1/1.</text>
</comment>
<comment type="caution">
    <text evidence="13">The sequence shown here is derived from an EMBL/GenBank/DDBJ whole genome shotgun (WGS) entry which is preliminary data.</text>
</comment>
<comment type="similarity">
    <text evidence="3">Belongs to the NadC/ModD family.</text>
</comment>
<dbReference type="InterPro" id="IPR036068">
    <property type="entry name" value="Nicotinate_pribotase-like_C"/>
</dbReference>
<keyword evidence="7" id="KW-0662">Pyridine nucleotide biosynthesis</keyword>
<evidence type="ECO:0000256" key="4">
    <source>
        <dbReference type="ARBA" id="ARBA00011218"/>
    </source>
</evidence>
<evidence type="ECO:0000256" key="2">
    <source>
        <dbReference type="ARBA" id="ARBA00004893"/>
    </source>
</evidence>
<evidence type="ECO:0000256" key="8">
    <source>
        <dbReference type="ARBA" id="ARBA00022676"/>
    </source>
</evidence>
<evidence type="ECO:0000256" key="11">
    <source>
        <dbReference type="ARBA" id="ARBA00047445"/>
    </source>
</evidence>
<evidence type="ECO:0000256" key="9">
    <source>
        <dbReference type="ARBA" id="ARBA00022679"/>
    </source>
</evidence>
<accession>A0AA35SI67</accession>
<evidence type="ECO:0000256" key="3">
    <source>
        <dbReference type="ARBA" id="ARBA00009400"/>
    </source>
</evidence>
<evidence type="ECO:0000313" key="14">
    <source>
        <dbReference type="Proteomes" id="UP001174909"/>
    </source>
</evidence>
<keyword evidence="8" id="KW-0328">Glycosyltransferase</keyword>
<protein>
    <recommendedName>
        <fullName evidence="6">Nicotinate-nucleotide pyrophosphorylase [carboxylating]</fullName>
        <ecNumber evidence="5">2.4.2.19</ecNumber>
    </recommendedName>
    <alternativeName>
        <fullName evidence="10">Quinolinate phosphoribosyltransferase [decarboxylating]</fullName>
    </alternativeName>
</protein>
<dbReference type="InterPro" id="IPR013785">
    <property type="entry name" value="Aldolase_TIM"/>
</dbReference>
<gene>
    <name evidence="13" type="ORF">GBAR_LOCUS16797</name>
</gene>
<dbReference type="GO" id="GO:0034213">
    <property type="term" value="P:quinolinate catabolic process"/>
    <property type="evidence" value="ECO:0007669"/>
    <property type="project" value="TreeGrafter"/>
</dbReference>
<evidence type="ECO:0000256" key="1">
    <source>
        <dbReference type="ARBA" id="ARBA00003237"/>
    </source>
</evidence>
<dbReference type="GO" id="GO:0005737">
    <property type="term" value="C:cytoplasm"/>
    <property type="evidence" value="ECO:0007669"/>
    <property type="project" value="TreeGrafter"/>
</dbReference>
<name>A0AA35SI67_GEOBA</name>
<dbReference type="GO" id="GO:0009435">
    <property type="term" value="P:NAD+ biosynthetic process"/>
    <property type="evidence" value="ECO:0007669"/>
    <property type="project" value="InterPro"/>
</dbReference>
<keyword evidence="9" id="KW-0808">Transferase</keyword>
<dbReference type="PANTHER" id="PTHR32179:SF3">
    <property type="entry name" value="NICOTINATE-NUCLEOTIDE PYROPHOSPHORYLASE [CARBOXYLATING]"/>
    <property type="match status" value="1"/>
</dbReference>
<evidence type="ECO:0000256" key="6">
    <source>
        <dbReference type="ARBA" id="ARBA00020990"/>
    </source>
</evidence>
<dbReference type="Gene3D" id="3.20.20.70">
    <property type="entry name" value="Aldolase class I"/>
    <property type="match status" value="1"/>
</dbReference>
<dbReference type="Proteomes" id="UP001174909">
    <property type="component" value="Unassembled WGS sequence"/>
</dbReference>
<evidence type="ECO:0000256" key="5">
    <source>
        <dbReference type="ARBA" id="ARBA00011944"/>
    </source>
</evidence>
<dbReference type="Pfam" id="PF01729">
    <property type="entry name" value="QRPTase_C"/>
    <property type="match status" value="1"/>
</dbReference>
<proteinExistence type="inferred from homology"/>
<dbReference type="FunFam" id="3.20.20.70:FF:000090">
    <property type="entry name" value="Nicotinate-nucleotide pyrophosphorylase [carboxylating]"/>
    <property type="match status" value="1"/>
</dbReference>
<evidence type="ECO:0000256" key="10">
    <source>
        <dbReference type="ARBA" id="ARBA00033102"/>
    </source>
</evidence>
<reference evidence="13" key="1">
    <citation type="submission" date="2023-03" db="EMBL/GenBank/DDBJ databases">
        <authorList>
            <person name="Steffen K."/>
            <person name="Cardenas P."/>
        </authorList>
    </citation>
    <scope>NUCLEOTIDE SEQUENCE</scope>
</reference>
<dbReference type="InterPro" id="IPR002638">
    <property type="entry name" value="Quinolinate_PRibosylTrfase_C"/>
</dbReference>
<comment type="catalytic activity">
    <reaction evidence="11">
        <text>nicotinate beta-D-ribonucleotide + CO2 + diphosphate = quinolinate + 5-phospho-alpha-D-ribose 1-diphosphate + 2 H(+)</text>
        <dbReference type="Rhea" id="RHEA:12733"/>
        <dbReference type="ChEBI" id="CHEBI:15378"/>
        <dbReference type="ChEBI" id="CHEBI:16526"/>
        <dbReference type="ChEBI" id="CHEBI:29959"/>
        <dbReference type="ChEBI" id="CHEBI:33019"/>
        <dbReference type="ChEBI" id="CHEBI:57502"/>
        <dbReference type="ChEBI" id="CHEBI:58017"/>
        <dbReference type="EC" id="2.4.2.19"/>
    </reaction>
</comment>
<keyword evidence="14" id="KW-1185">Reference proteome</keyword>
<feature type="domain" description="Quinolinate phosphoribosyl transferase C-terminal" evidence="12">
    <location>
        <begin position="2"/>
        <end position="132"/>
    </location>
</feature>